<sequence>MDVSTRVSSPLAIIMVVGAIAQVVAPIVPFAGIGASPNESTVDLLITPAGYTFSIWSVIYLLSLVLAATVLLTRSTGTRTAPRLVVDLSIAFFGAAIWILFSAAEWRWVTSIVLTVMTVALLDAARIAAGARDADTPGWRTALSRVTVGIYAGWATAAVFQNWASDIADSGADPGELWWQLVILIGAAVFASVVTWLFGGVLVGYPLTVIWALVGIIVTAAGVTTSVVIVCAVTIAVLAAVAGGAMLRARARPSDA</sequence>
<accession>A0ABU7MAV5</accession>
<evidence type="ECO:0000313" key="2">
    <source>
        <dbReference type="EMBL" id="MEE3850132.1"/>
    </source>
</evidence>
<keyword evidence="3" id="KW-1185">Reference proteome</keyword>
<feature type="transmembrane region" description="Helical" evidence="1">
    <location>
        <begin position="203"/>
        <end position="221"/>
    </location>
</feature>
<feature type="transmembrane region" description="Helical" evidence="1">
    <location>
        <begin position="84"/>
        <end position="101"/>
    </location>
</feature>
<organism evidence="2 3">
    <name type="scientific">Gordonia sesuvii</name>
    <dbReference type="NCBI Taxonomy" id="3116777"/>
    <lineage>
        <taxon>Bacteria</taxon>
        <taxon>Bacillati</taxon>
        <taxon>Actinomycetota</taxon>
        <taxon>Actinomycetes</taxon>
        <taxon>Mycobacteriales</taxon>
        <taxon>Gordoniaceae</taxon>
        <taxon>Gordonia</taxon>
    </lineage>
</organism>
<keyword evidence="1" id="KW-0472">Membrane</keyword>
<reference evidence="2 3" key="1">
    <citation type="submission" date="2024-01" db="EMBL/GenBank/DDBJ databases">
        <title>Draft genome sequence of Gordonia sp. LSe1-13.</title>
        <authorList>
            <person name="Suphannarot A."/>
            <person name="Mingma R."/>
        </authorList>
    </citation>
    <scope>NUCLEOTIDE SEQUENCE [LARGE SCALE GENOMIC DNA]</scope>
    <source>
        <strain evidence="2 3">LSe1-13</strain>
    </source>
</reference>
<dbReference type="RefSeq" id="WP_330431813.1">
    <property type="nucleotide sequence ID" value="NZ_JAZDUF010000002.1"/>
</dbReference>
<comment type="caution">
    <text evidence="2">The sequence shown here is derived from an EMBL/GenBank/DDBJ whole genome shotgun (WGS) entry which is preliminary data.</text>
</comment>
<dbReference type="Proteomes" id="UP001347146">
    <property type="component" value="Unassembled WGS sequence"/>
</dbReference>
<dbReference type="EMBL" id="JAZDUF010000002">
    <property type="protein sequence ID" value="MEE3850132.1"/>
    <property type="molecule type" value="Genomic_DNA"/>
</dbReference>
<protein>
    <submittedName>
        <fullName evidence="2">MFS transporter</fullName>
    </submittedName>
</protein>
<feature type="transmembrane region" description="Helical" evidence="1">
    <location>
        <begin position="146"/>
        <end position="165"/>
    </location>
</feature>
<evidence type="ECO:0000256" key="1">
    <source>
        <dbReference type="SAM" id="Phobius"/>
    </source>
</evidence>
<keyword evidence="1" id="KW-0812">Transmembrane</keyword>
<evidence type="ECO:0000313" key="3">
    <source>
        <dbReference type="Proteomes" id="UP001347146"/>
    </source>
</evidence>
<feature type="transmembrane region" description="Helical" evidence="1">
    <location>
        <begin position="227"/>
        <end position="247"/>
    </location>
</feature>
<feature type="transmembrane region" description="Helical" evidence="1">
    <location>
        <begin position="107"/>
        <end position="125"/>
    </location>
</feature>
<proteinExistence type="predicted"/>
<feature type="transmembrane region" description="Helical" evidence="1">
    <location>
        <begin position="177"/>
        <end position="198"/>
    </location>
</feature>
<feature type="transmembrane region" description="Helical" evidence="1">
    <location>
        <begin position="12"/>
        <end position="33"/>
    </location>
</feature>
<name>A0ABU7MAV5_9ACTN</name>
<feature type="transmembrane region" description="Helical" evidence="1">
    <location>
        <begin position="53"/>
        <end position="72"/>
    </location>
</feature>
<keyword evidence="1" id="KW-1133">Transmembrane helix</keyword>
<gene>
    <name evidence="2" type="ORF">VZC37_07290</name>
</gene>